<evidence type="ECO:0000256" key="3">
    <source>
        <dbReference type="ARBA" id="ARBA00022692"/>
    </source>
</evidence>
<feature type="transmembrane region" description="Helical" evidence="6">
    <location>
        <begin position="12"/>
        <end position="31"/>
    </location>
</feature>
<evidence type="ECO:0000256" key="5">
    <source>
        <dbReference type="ARBA" id="ARBA00023136"/>
    </source>
</evidence>
<dbReference type="InterPro" id="IPR000175">
    <property type="entry name" value="Na/ntran_symport"/>
</dbReference>
<sequence length="104" mass="11876">MIGTRPGIFWRGCWAVVSPVFLLMLFTLSVVSDSGPVYGTYQYPSWSIGIGWIIVCSSLICIPLYIIYKFFTLEGSVCERLRKMIQPSELPKHVQRQEAEPIFL</sequence>
<dbReference type="GO" id="GO:0098793">
    <property type="term" value="C:presynapse"/>
    <property type="evidence" value="ECO:0007669"/>
    <property type="project" value="GOC"/>
</dbReference>
<dbReference type="EMBL" id="OX597819">
    <property type="protein sequence ID" value="CAI9724448.1"/>
    <property type="molecule type" value="Genomic_DNA"/>
</dbReference>
<dbReference type="Proteomes" id="UP001162480">
    <property type="component" value="Chromosome 6"/>
</dbReference>
<dbReference type="GO" id="GO:0005886">
    <property type="term" value="C:plasma membrane"/>
    <property type="evidence" value="ECO:0007669"/>
    <property type="project" value="TreeGrafter"/>
</dbReference>
<dbReference type="GO" id="GO:0051378">
    <property type="term" value="F:serotonin binding"/>
    <property type="evidence" value="ECO:0007669"/>
    <property type="project" value="TreeGrafter"/>
</dbReference>
<reference evidence="7" key="1">
    <citation type="submission" date="2023-08" db="EMBL/GenBank/DDBJ databases">
        <authorList>
            <person name="Alioto T."/>
            <person name="Alioto T."/>
            <person name="Gomez Garrido J."/>
        </authorList>
    </citation>
    <scope>NUCLEOTIDE SEQUENCE</scope>
</reference>
<dbReference type="PROSITE" id="PS50267">
    <property type="entry name" value="NA_NEUROTRAN_SYMP_3"/>
    <property type="match status" value="1"/>
</dbReference>
<dbReference type="GO" id="GO:0006865">
    <property type="term" value="P:amino acid transport"/>
    <property type="evidence" value="ECO:0007669"/>
    <property type="project" value="TreeGrafter"/>
</dbReference>
<dbReference type="SUPFAM" id="SSF161070">
    <property type="entry name" value="SNF-like"/>
    <property type="match status" value="1"/>
</dbReference>
<dbReference type="AlphaFoldDB" id="A0AA36F6Y4"/>
<dbReference type="PANTHER" id="PTHR11616:SF279">
    <property type="entry name" value="SODIUM-DEPENDENT SEROTONIN TRANSPORTER"/>
    <property type="match status" value="1"/>
</dbReference>
<keyword evidence="5 6" id="KW-0472">Membrane</keyword>
<evidence type="ECO:0000256" key="6">
    <source>
        <dbReference type="SAM" id="Phobius"/>
    </source>
</evidence>
<dbReference type="Pfam" id="PF00209">
    <property type="entry name" value="SNF"/>
    <property type="match status" value="1"/>
</dbReference>
<proteinExistence type="predicted"/>
<gene>
    <name evidence="7" type="ORF">OCTVUL_1B008688</name>
</gene>
<feature type="transmembrane region" description="Helical" evidence="6">
    <location>
        <begin position="43"/>
        <end position="67"/>
    </location>
</feature>
<keyword evidence="8" id="KW-1185">Reference proteome</keyword>
<organism evidence="7 8">
    <name type="scientific">Octopus vulgaris</name>
    <name type="common">Common octopus</name>
    <dbReference type="NCBI Taxonomy" id="6645"/>
    <lineage>
        <taxon>Eukaryota</taxon>
        <taxon>Metazoa</taxon>
        <taxon>Spiralia</taxon>
        <taxon>Lophotrochozoa</taxon>
        <taxon>Mollusca</taxon>
        <taxon>Cephalopoda</taxon>
        <taxon>Coleoidea</taxon>
        <taxon>Octopodiformes</taxon>
        <taxon>Octopoda</taxon>
        <taxon>Incirrata</taxon>
        <taxon>Octopodidae</taxon>
        <taxon>Octopus</taxon>
    </lineage>
</organism>
<evidence type="ECO:0000256" key="2">
    <source>
        <dbReference type="ARBA" id="ARBA00022448"/>
    </source>
</evidence>
<evidence type="ECO:0000313" key="8">
    <source>
        <dbReference type="Proteomes" id="UP001162480"/>
    </source>
</evidence>
<evidence type="ECO:0000256" key="1">
    <source>
        <dbReference type="ARBA" id="ARBA00004141"/>
    </source>
</evidence>
<dbReference type="PANTHER" id="PTHR11616">
    <property type="entry name" value="SODIUM/CHLORIDE DEPENDENT TRANSPORTER"/>
    <property type="match status" value="1"/>
</dbReference>
<protein>
    <submittedName>
        <fullName evidence="7">Sodium-dependent serotonin transporter-like</fullName>
    </submittedName>
</protein>
<dbReference type="GO" id="GO:0043005">
    <property type="term" value="C:neuron projection"/>
    <property type="evidence" value="ECO:0007669"/>
    <property type="project" value="TreeGrafter"/>
</dbReference>
<dbReference type="InterPro" id="IPR037272">
    <property type="entry name" value="SNS_sf"/>
</dbReference>
<dbReference type="GO" id="GO:0005335">
    <property type="term" value="F:serotonin:sodium:chloride symporter activity"/>
    <property type="evidence" value="ECO:0007669"/>
    <property type="project" value="TreeGrafter"/>
</dbReference>
<evidence type="ECO:0000256" key="4">
    <source>
        <dbReference type="ARBA" id="ARBA00022989"/>
    </source>
</evidence>
<accession>A0AA36F6Y4</accession>
<keyword evidence="4 6" id="KW-1133">Transmembrane helix</keyword>
<name>A0AA36F6Y4_OCTVU</name>
<keyword evidence="3 6" id="KW-0812">Transmembrane</keyword>
<comment type="subcellular location">
    <subcellularLocation>
        <location evidence="1">Membrane</location>
        <topology evidence="1">Multi-pass membrane protein</topology>
    </subcellularLocation>
</comment>
<evidence type="ECO:0000313" key="7">
    <source>
        <dbReference type="EMBL" id="CAI9724448.1"/>
    </source>
</evidence>
<keyword evidence="2" id="KW-0813">Transport</keyword>